<evidence type="ECO:0000313" key="1">
    <source>
        <dbReference type="EMBL" id="KAB1263735.1"/>
    </source>
</evidence>
<gene>
    <name evidence="1" type="ORF">Cadr_000024070</name>
</gene>
<protein>
    <submittedName>
        <fullName evidence="1">Uncharacterized protein</fullName>
    </submittedName>
</protein>
<name>A0A5N4CY17_CAMDR</name>
<comment type="caution">
    <text evidence="1">The sequence shown here is derived from an EMBL/GenBank/DDBJ whole genome shotgun (WGS) entry which is preliminary data.</text>
</comment>
<organism evidence="1 2">
    <name type="scientific">Camelus dromedarius</name>
    <name type="common">Dromedary</name>
    <name type="synonym">Arabian camel</name>
    <dbReference type="NCBI Taxonomy" id="9838"/>
    <lineage>
        <taxon>Eukaryota</taxon>
        <taxon>Metazoa</taxon>
        <taxon>Chordata</taxon>
        <taxon>Craniata</taxon>
        <taxon>Vertebrata</taxon>
        <taxon>Euteleostomi</taxon>
        <taxon>Mammalia</taxon>
        <taxon>Eutheria</taxon>
        <taxon>Laurasiatheria</taxon>
        <taxon>Artiodactyla</taxon>
        <taxon>Tylopoda</taxon>
        <taxon>Camelidae</taxon>
        <taxon>Camelus</taxon>
    </lineage>
</organism>
<dbReference type="EMBL" id="JWIN03000018">
    <property type="protein sequence ID" value="KAB1263735.1"/>
    <property type="molecule type" value="Genomic_DNA"/>
</dbReference>
<reference evidence="1 2" key="1">
    <citation type="journal article" date="2019" name="Mol. Ecol. Resour.">
        <title>Improving Illumina assemblies with Hi-C and long reads: an example with the North African dromedary.</title>
        <authorList>
            <person name="Elbers J.P."/>
            <person name="Rogers M.F."/>
            <person name="Perelman P.L."/>
            <person name="Proskuryakova A.A."/>
            <person name="Serdyukova N.A."/>
            <person name="Johnson W.E."/>
            <person name="Horin P."/>
            <person name="Corander J."/>
            <person name="Murphy D."/>
            <person name="Burger P.A."/>
        </authorList>
    </citation>
    <scope>NUCLEOTIDE SEQUENCE [LARGE SCALE GENOMIC DNA]</scope>
    <source>
        <strain evidence="1">Drom800</strain>
        <tissue evidence="1">Blood</tissue>
    </source>
</reference>
<keyword evidence="2" id="KW-1185">Reference proteome</keyword>
<evidence type="ECO:0000313" key="2">
    <source>
        <dbReference type="Proteomes" id="UP000299084"/>
    </source>
</evidence>
<accession>A0A5N4CY17</accession>
<dbReference type="AlphaFoldDB" id="A0A5N4CY17"/>
<proteinExistence type="predicted"/>
<sequence length="93" mass="9690">MGPGCPWLRHLDLAPLCPSAHPREAAGGDAFLSSGRSPCPFDLPLPPCYKMKPNLSPLAHSPVGGGGLLSSVHCQMLVVLEDVTPSPRPLGVN</sequence>
<dbReference type="Proteomes" id="UP000299084">
    <property type="component" value="Unassembled WGS sequence"/>
</dbReference>